<organism evidence="2 3">
    <name type="scientific">Arthrobacter wenxiniae</name>
    <dbReference type="NCBI Taxonomy" id="2713570"/>
    <lineage>
        <taxon>Bacteria</taxon>
        <taxon>Bacillati</taxon>
        <taxon>Actinomycetota</taxon>
        <taxon>Actinomycetes</taxon>
        <taxon>Micrococcales</taxon>
        <taxon>Micrococcaceae</taxon>
        <taxon>Arthrobacter</taxon>
    </lineage>
</organism>
<evidence type="ECO:0000313" key="2">
    <source>
        <dbReference type="EMBL" id="NVM94708.1"/>
    </source>
</evidence>
<comment type="caution">
    <text evidence="2">The sequence shown here is derived from an EMBL/GenBank/DDBJ whole genome shotgun (WGS) entry which is preliminary data.</text>
</comment>
<sequence>MEEAHAVCDRVAIIDHGLLVALSTPSGLSLRSLLRADATVLLRSRVSTTLSVLLPGVIVVATTFGKSQSRLGGTTLTIGLALVIGLLTSSMLGFTLAVANDRDTGVLQRLHAAPLPTWAIMGSRMGIQVAVSRLVFIVMVLLGLVGGTGLLGDTLKTIAQWTPVGALMTLFADILIEAGWSAQDGWALLACVAWTVVCAGIGIRWFRWESR</sequence>
<dbReference type="EMBL" id="JAAMFM010000007">
    <property type="protein sequence ID" value="NVM94708.1"/>
    <property type="molecule type" value="Genomic_DNA"/>
</dbReference>
<evidence type="ECO:0000313" key="3">
    <source>
        <dbReference type="Proteomes" id="UP000543556"/>
    </source>
</evidence>
<dbReference type="RefSeq" id="WP_176634431.1">
    <property type="nucleotide sequence ID" value="NZ_JAAMFM010000007.1"/>
</dbReference>
<proteinExistence type="predicted"/>
<gene>
    <name evidence="2" type="ORF">G6034_07245</name>
</gene>
<name>A0A7Y7IG84_9MICC</name>
<feature type="transmembrane region" description="Helical" evidence="1">
    <location>
        <begin position="186"/>
        <end position="206"/>
    </location>
</feature>
<keyword evidence="3" id="KW-1185">Reference proteome</keyword>
<feature type="transmembrane region" description="Helical" evidence="1">
    <location>
        <begin position="46"/>
        <end position="64"/>
    </location>
</feature>
<evidence type="ECO:0008006" key="4">
    <source>
        <dbReference type="Google" id="ProtNLM"/>
    </source>
</evidence>
<protein>
    <recommendedName>
        <fullName evidence="4">ABC-2 type transport system permease protein</fullName>
    </recommendedName>
</protein>
<keyword evidence="1" id="KW-0472">Membrane</keyword>
<keyword evidence="1" id="KW-1133">Transmembrane helix</keyword>
<dbReference type="AlphaFoldDB" id="A0A7Y7IG84"/>
<keyword evidence="1" id="KW-0812">Transmembrane</keyword>
<dbReference type="Proteomes" id="UP000543556">
    <property type="component" value="Unassembled WGS sequence"/>
</dbReference>
<accession>A0A7Y7IG84</accession>
<reference evidence="2 3" key="1">
    <citation type="submission" date="2020-02" db="EMBL/GenBank/DDBJ databases">
        <title>Genome sequence of strain AETb3-4.</title>
        <authorList>
            <person name="Gao J."/>
            <person name="Zhang X."/>
        </authorList>
    </citation>
    <scope>NUCLEOTIDE SEQUENCE [LARGE SCALE GENOMIC DNA]</scope>
    <source>
        <strain evidence="2 3">AETb3-4</strain>
    </source>
</reference>
<evidence type="ECO:0000256" key="1">
    <source>
        <dbReference type="SAM" id="Phobius"/>
    </source>
</evidence>
<feature type="transmembrane region" description="Helical" evidence="1">
    <location>
        <begin position="76"/>
        <end position="99"/>
    </location>
</feature>
<feature type="transmembrane region" description="Helical" evidence="1">
    <location>
        <begin position="130"/>
        <end position="151"/>
    </location>
</feature>